<comment type="pathway">
    <text evidence="2">Organic acid metabolism; glycolate biosynthesis; glycolate from 2-phosphoglycolate: step 1/1.</text>
</comment>
<dbReference type="RefSeq" id="WP_229743630.1">
    <property type="nucleotide sequence ID" value="NZ_BMJQ01000004.1"/>
</dbReference>
<organism evidence="5 6">
    <name type="scientific">Aliidongia dinghuensis</name>
    <dbReference type="NCBI Taxonomy" id="1867774"/>
    <lineage>
        <taxon>Bacteria</taxon>
        <taxon>Pseudomonadati</taxon>
        <taxon>Pseudomonadota</taxon>
        <taxon>Alphaproteobacteria</taxon>
        <taxon>Rhodospirillales</taxon>
        <taxon>Dongiaceae</taxon>
        <taxon>Aliidongia</taxon>
    </lineage>
</organism>
<dbReference type="GO" id="GO:0008967">
    <property type="term" value="F:phosphoglycolate phosphatase activity"/>
    <property type="evidence" value="ECO:0007669"/>
    <property type="project" value="UniProtKB-EC"/>
</dbReference>
<keyword evidence="6" id="KW-1185">Reference proteome</keyword>
<dbReference type="PANTHER" id="PTHR43434:SF1">
    <property type="entry name" value="PHOSPHOGLYCOLATE PHOSPHATASE"/>
    <property type="match status" value="1"/>
</dbReference>
<evidence type="ECO:0000256" key="4">
    <source>
        <dbReference type="ARBA" id="ARBA00013078"/>
    </source>
</evidence>
<dbReference type="InterPro" id="IPR006439">
    <property type="entry name" value="HAD-SF_hydro_IA"/>
</dbReference>
<dbReference type="Gene3D" id="3.40.50.1000">
    <property type="entry name" value="HAD superfamily/HAD-like"/>
    <property type="match status" value="1"/>
</dbReference>
<reference evidence="5" key="1">
    <citation type="journal article" date="2014" name="Int. J. Syst. Evol. Microbiol.">
        <title>Complete genome sequence of Corynebacterium casei LMG S-19264T (=DSM 44701T), isolated from a smear-ripened cheese.</title>
        <authorList>
            <consortium name="US DOE Joint Genome Institute (JGI-PGF)"/>
            <person name="Walter F."/>
            <person name="Albersmeier A."/>
            <person name="Kalinowski J."/>
            <person name="Ruckert C."/>
        </authorList>
    </citation>
    <scope>NUCLEOTIDE SEQUENCE</scope>
    <source>
        <strain evidence="5">CGMCC 1.15725</strain>
    </source>
</reference>
<gene>
    <name evidence="5" type="ORF">GCM10011611_20760</name>
</gene>
<dbReference type="Proteomes" id="UP000646365">
    <property type="component" value="Unassembled WGS sequence"/>
</dbReference>
<dbReference type="SFLD" id="SFLDS00003">
    <property type="entry name" value="Haloacid_Dehalogenase"/>
    <property type="match status" value="1"/>
</dbReference>
<dbReference type="NCBIfam" id="TIGR01549">
    <property type="entry name" value="HAD-SF-IA-v1"/>
    <property type="match status" value="1"/>
</dbReference>
<dbReference type="EMBL" id="BMJQ01000004">
    <property type="protein sequence ID" value="GGF14851.1"/>
    <property type="molecule type" value="Genomic_DNA"/>
</dbReference>
<accession>A0A8J2YTN8</accession>
<reference evidence="5" key="2">
    <citation type="submission" date="2020-09" db="EMBL/GenBank/DDBJ databases">
        <authorList>
            <person name="Sun Q."/>
            <person name="Zhou Y."/>
        </authorList>
    </citation>
    <scope>NUCLEOTIDE SEQUENCE</scope>
    <source>
        <strain evidence="5">CGMCC 1.15725</strain>
    </source>
</reference>
<sequence>MGRSMGVGRPSALVFDWDNTLVDSWGTIHAALNTMFVQMGHDPWTLEETRLKVRKSLRDAFPAMFGDRWQHAQKLYLDAFEALHIERLTPLPGAKLLIDAMAAEGYYVAIASNKTGRLLRREVAALGWERYFSKTVGAGDAARDKPDRAPIDLALDGSGIAAGPTVWFVGDTGIDIACAHNAGCVPILVHGPEGGLAAEDEFAHLKPARHFRDCMALAREISQ</sequence>
<proteinExistence type="inferred from homology"/>
<dbReference type="Gene3D" id="1.10.150.730">
    <property type="match status" value="1"/>
</dbReference>
<dbReference type="InterPro" id="IPR036412">
    <property type="entry name" value="HAD-like_sf"/>
</dbReference>
<evidence type="ECO:0000313" key="6">
    <source>
        <dbReference type="Proteomes" id="UP000646365"/>
    </source>
</evidence>
<dbReference type="SFLD" id="SFLDG01129">
    <property type="entry name" value="C1.5:_HAD__Beta-PGM__Phosphata"/>
    <property type="match status" value="1"/>
</dbReference>
<dbReference type="InterPro" id="IPR023214">
    <property type="entry name" value="HAD_sf"/>
</dbReference>
<dbReference type="SUPFAM" id="SSF56784">
    <property type="entry name" value="HAD-like"/>
    <property type="match status" value="1"/>
</dbReference>
<comment type="similarity">
    <text evidence="3">Belongs to the HAD-like hydrolase superfamily. CbbY/CbbZ/Gph/YieH family.</text>
</comment>
<dbReference type="GO" id="GO:0006281">
    <property type="term" value="P:DNA repair"/>
    <property type="evidence" value="ECO:0007669"/>
    <property type="project" value="TreeGrafter"/>
</dbReference>
<evidence type="ECO:0000313" key="5">
    <source>
        <dbReference type="EMBL" id="GGF14851.1"/>
    </source>
</evidence>
<evidence type="ECO:0000256" key="2">
    <source>
        <dbReference type="ARBA" id="ARBA00004818"/>
    </source>
</evidence>
<dbReference type="GO" id="GO:0005829">
    <property type="term" value="C:cytosol"/>
    <property type="evidence" value="ECO:0007669"/>
    <property type="project" value="TreeGrafter"/>
</dbReference>
<dbReference type="AlphaFoldDB" id="A0A8J2YTN8"/>
<dbReference type="InterPro" id="IPR050155">
    <property type="entry name" value="HAD-like_hydrolase_sf"/>
</dbReference>
<evidence type="ECO:0000256" key="1">
    <source>
        <dbReference type="ARBA" id="ARBA00000830"/>
    </source>
</evidence>
<comment type="caution">
    <text evidence="5">The sequence shown here is derived from an EMBL/GenBank/DDBJ whole genome shotgun (WGS) entry which is preliminary data.</text>
</comment>
<dbReference type="EC" id="3.1.3.18" evidence="4"/>
<dbReference type="InterPro" id="IPR041492">
    <property type="entry name" value="HAD_2"/>
</dbReference>
<evidence type="ECO:0000256" key="3">
    <source>
        <dbReference type="ARBA" id="ARBA00006171"/>
    </source>
</evidence>
<protein>
    <recommendedName>
        <fullName evidence="4">phosphoglycolate phosphatase</fullName>
        <ecNumber evidence="4">3.1.3.18</ecNumber>
    </recommendedName>
</protein>
<dbReference type="Pfam" id="PF13419">
    <property type="entry name" value="HAD_2"/>
    <property type="match status" value="1"/>
</dbReference>
<dbReference type="PANTHER" id="PTHR43434">
    <property type="entry name" value="PHOSPHOGLYCOLATE PHOSPHATASE"/>
    <property type="match status" value="1"/>
</dbReference>
<comment type="catalytic activity">
    <reaction evidence="1">
        <text>2-phosphoglycolate + H2O = glycolate + phosphate</text>
        <dbReference type="Rhea" id="RHEA:14369"/>
        <dbReference type="ChEBI" id="CHEBI:15377"/>
        <dbReference type="ChEBI" id="CHEBI:29805"/>
        <dbReference type="ChEBI" id="CHEBI:43474"/>
        <dbReference type="ChEBI" id="CHEBI:58033"/>
        <dbReference type="EC" id="3.1.3.18"/>
    </reaction>
</comment>
<name>A0A8J2YTN8_9PROT</name>